<dbReference type="EMBL" id="HBIV01010210">
    <property type="protein sequence ID" value="CAE0655701.1"/>
    <property type="molecule type" value="Transcribed_RNA"/>
</dbReference>
<gene>
    <name evidence="2" type="ORF">LGLO00237_LOCUS7683</name>
</gene>
<protein>
    <submittedName>
        <fullName evidence="2">Uncharacterized protein</fullName>
    </submittedName>
</protein>
<evidence type="ECO:0000256" key="1">
    <source>
        <dbReference type="SAM" id="Phobius"/>
    </source>
</evidence>
<evidence type="ECO:0000313" key="2">
    <source>
        <dbReference type="EMBL" id="CAE0655701.1"/>
    </source>
</evidence>
<proteinExistence type="predicted"/>
<organism evidence="2">
    <name type="scientific">Lotharella globosa</name>
    <dbReference type="NCBI Taxonomy" id="91324"/>
    <lineage>
        <taxon>Eukaryota</taxon>
        <taxon>Sar</taxon>
        <taxon>Rhizaria</taxon>
        <taxon>Cercozoa</taxon>
        <taxon>Chlorarachniophyceae</taxon>
        <taxon>Lotharella</taxon>
    </lineage>
</organism>
<keyword evidence="1" id="KW-0472">Membrane</keyword>
<feature type="transmembrane region" description="Helical" evidence="1">
    <location>
        <begin position="90"/>
        <end position="109"/>
    </location>
</feature>
<keyword evidence="1" id="KW-1133">Transmembrane helix</keyword>
<name>A0A7S3YLU5_9EUKA</name>
<feature type="transmembrane region" description="Helical" evidence="1">
    <location>
        <begin position="115"/>
        <end position="132"/>
    </location>
</feature>
<dbReference type="AlphaFoldDB" id="A0A7S3YLU5"/>
<sequence>MRVRPQKMNFDSMEGELLSRTMSPGVVRVSSSHVSGRVRVLTSRARAVLVSKSCVNFRKTFKEEYIREVVIILSKSLNNTYSGDKFCPNVVFLCVPGFLYVVANVMWAVPLIGPLVTLVTFFFCIYMIYFIIETRIRFREKHNIRHPHGYCCCSCCCDCLSVFFCPVCVLAQMDRTEFEWADADACCACWCRGCCESFSEPPPAWMERHRREEVKRHDVVVVV</sequence>
<accession>A0A7S3YLU5</accession>
<reference evidence="2" key="1">
    <citation type="submission" date="2021-01" db="EMBL/GenBank/DDBJ databases">
        <authorList>
            <person name="Corre E."/>
            <person name="Pelletier E."/>
            <person name="Niang G."/>
            <person name="Scheremetjew M."/>
            <person name="Finn R."/>
            <person name="Kale V."/>
            <person name="Holt S."/>
            <person name="Cochrane G."/>
            <person name="Meng A."/>
            <person name="Brown T."/>
            <person name="Cohen L."/>
        </authorList>
    </citation>
    <scope>NUCLEOTIDE SEQUENCE</scope>
    <source>
        <strain evidence="2">CCCM811</strain>
    </source>
</reference>
<keyword evidence="1" id="KW-0812">Transmembrane</keyword>